<evidence type="ECO:0000313" key="2">
    <source>
        <dbReference type="EMBL" id="REF31952.1"/>
    </source>
</evidence>
<feature type="transmembrane region" description="Helical" evidence="1">
    <location>
        <begin position="94"/>
        <end position="118"/>
    </location>
</feature>
<gene>
    <name evidence="2" type="ORF">DFJ65_3043</name>
</gene>
<dbReference type="EMBL" id="QTUA01000001">
    <property type="protein sequence ID" value="REF31952.1"/>
    <property type="molecule type" value="Genomic_DNA"/>
</dbReference>
<proteinExistence type="predicted"/>
<feature type="transmembrane region" description="Helical" evidence="1">
    <location>
        <begin position="125"/>
        <end position="146"/>
    </location>
</feature>
<keyword evidence="1" id="KW-1133">Transmembrane helix</keyword>
<name>A0A3D9UR77_9MICO</name>
<reference evidence="2 3" key="1">
    <citation type="submission" date="2018-08" db="EMBL/GenBank/DDBJ databases">
        <title>Sequencing the genomes of 1000 actinobacteria strains.</title>
        <authorList>
            <person name="Klenk H.-P."/>
        </authorList>
    </citation>
    <scope>NUCLEOTIDE SEQUENCE [LARGE SCALE GENOMIC DNA]</scope>
    <source>
        <strain evidence="2 3">DSM 22967</strain>
    </source>
</reference>
<keyword evidence="3" id="KW-1185">Reference proteome</keyword>
<feature type="transmembrane region" description="Helical" evidence="1">
    <location>
        <begin position="152"/>
        <end position="174"/>
    </location>
</feature>
<organism evidence="2 3">
    <name type="scientific">Calidifontibacter indicus</name>
    <dbReference type="NCBI Taxonomy" id="419650"/>
    <lineage>
        <taxon>Bacteria</taxon>
        <taxon>Bacillati</taxon>
        <taxon>Actinomycetota</taxon>
        <taxon>Actinomycetes</taxon>
        <taxon>Micrococcales</taxon>
        <taxon>Dermacoccaceae</taxon>
        <taxon>Calidifontibacter</taxon>
    </lineage>
</organism>
<comment type="caution">
    <text evidence="2">The sequence shown here is derived from an EMBL/GenBank/DDBJ whole genome shotgun (WGS) entry which is preliminary data.</text>
</comment>
<evidence type="ECO:0000313" key="3">
    <source>
        <dbReference type="Proteomes" id="UP000256253"/>
    </source>
</evidence>
<keyword evidence="1" id="KW-0812">Transmembrane</keyword>
<accession>A0A3D9UR77</accession>
<evidence type="ECO:0000256" key="1">
    <source>
        <dbReference type="SAM" id="Phobius"/>
    </source>
</evidence>
<sequence length="188" mass="20379">MSDVTRSDRPEALPATIPATTTATSSATPFDMTADLALPTPVRRSVLLMCVGAALSALDALVALTLRSHIRAGIEEHGRTYPRDRLTAVEMDQAATTMVIVLVVSSVVATIIWLAMAWLNRRGRWWARIAATVLTLFCVLQTWSVLTRGYPTVPSAVLSLLVLVVGIAAAALLWHPDNTRHFASPRPR</sequence>
<dbReference type="Proteomes" id="UP000256253">
    <property type="component" value="Unassembled WGS sequence"/>
</dbReference>
<dbReference type="AlphaFoldDB" id="A0A3D9UR77"/>
<protein>
    <submittedName>
        <fullName evidence="2">Uncharacterized protein</fullName>
    </submittedName>
</protein>
<feature type="transmembrane region" description="Helical" evidence="1">
    <location>
        <begin position="46"/>
        <end position="66"/>
    </location>
</feature>
<keyword evidence="1" id="KW-0472">Membrane</keyword>